<dbReference type="AlphaFoldDB" id="A0A0L0SR09"/>
<gene>
    <name evidence="4" type="ORF">AMAG_10606</name>
</gene>
<dbReference type="VEuPathDB" id="FungiDB:AMAG_10606"/>
<organism evidence="4 5">
    <name type="scientific">Allomyces macrogynus (strain ATCC 38327)</name>
    <name type="common">Allomyces javanicus var. macrogynus</name>
    <dbReference type="NCBI Taxonomy" id="578462"/>
    <lineage>
        <taxon>Eukaryota</taxon>
        <taxon>Fungi</taxon>
        <taxon>Fungi incertae sedis</taxon>
        <taxon>Blastocladiomycota</taxon>
        <taxon>Blastocladiomycetes</taxon>
        <taxon>Blastocladiales</taxon>
        <taxon>Blastocladiaceae</taxon>
        <taxon>Allomyces</taxon>
    </lineage>
</organism>
<dbReference type="Proteomes" id="UP000054350">
    <property type="component" value="Unassembled WGS sequence"/>
</dbReference>
<evidence type="ECO:0000256" key="2">
    <source>
        <dbReference type="ARBA" id="ARBA00023002"/>
    </source>
</evidence>
<evidence type="ECO:0000259" key="3">
    <source>
        <dbReference type="Pfam" id="PF05368"/>
    </source>
</evidence>
<dbReference type="EMBL" id="GG745346">
    <property type="protein sequence ID" value="KNE64941.1"/>
    <property type="molecule type" value="Genomic_DNA"/>
</dbReference>
<reference evidence="4 5" key="1">
    <citation type="submission" date="2009-11" db="EMBL/GenBank/DDBJ databases">
        <title>Annotation of Allomyces macrogynus ATCC 38327.</title>
        <authorList>
            <consortium name="The Broad Institute Genome Sequencing Platform"/>
            <person name="Russ C."/>
            <person name="Cuomo C."/>
            <person name="Burger G."/>
            <person name="Gray M.W."/>
            <person name="Holland P.W.H."/>
            <person name="King N."/>
            <person name="Lang F.B.F."/>
            <person name="Roger A.J."/>
            <person name="Ruiz-Trillo I."/>
            <person name="Young S.K."/>
            <person name="Zeng Q."/>
            <person name="Gargeya S."/>
            <person name="Fitzgerald M."/>
            <person name="Haas B."/>
            <person name="Abouelleil A."/>
            <person name="Alvarado L."/>
            <person name="Arachchi H.M."/>
            <person name="Berlin A."/>
            <person name="Chapman S.B."/>
            <person name="Gearin G."/>
            <person name="Goldberg J."/>
            <person name="Griggs A."/>
            <person name="Gujja S."/>
            <person name="Hansen M."/>
            <person name="Heiman D."/>
            <person name="Howarth C."/>
            <person name="Larimer J."/>
            <person name="Lui A."/>
            <person name="MacDonald P.J.P."/>
            <person name="McCowen C."/>
            <person name="Montmayeur A."/>
            <person name="Murphy C."/>
            <person name="Neiman D."/>
            <person name="Pearson M."/>
            <person name="Priest M."/>
            <person name="Roberts A."/>
            <person name="Saif S."/>
            <person name="Shea T."/>
            <person name="Sisk P."/>
            <person name="Stolte C."/>
            <person name="Sykes S."/>
            <person name="Wortman J."/>
            <person name="Nusbaum C."/>
            <person name="Birren B."/>
        </authorList>
    </citation>
    <scope>NUCLEOTIDE SEQUENCE [LARGE SCALE GENOMIC DNA]</scope>
    <source>
        <strain evidence="4 5">ATCC 38327</strain>
    </source>
</reference>
<dbReference type="PANTHER" id="PTHR47706:SF9">
    <property type="entry name" value="NMRA-LIKE DOMAIN-CONTAINING PROTEIN-RELATED"/>
    <property type="match status" value="1"/>
</dbReference>
<evidence type="ECO:0000313" key="4">
    <source>
        <dbReference type="EMBL" id="KNE64941.1"/>
    </source>
</evidence>
<proteinExistence type="predicted"/>
<sequence length="264" mass="27663">MSANTVAIIGHRGFAGKQVVAALAASPAKHVKVLYRPGSSATDLPANVEAVEVDLADTAALTEALRGVDILISTVGAPGIADQIAWIPAIKAAGVKLFAPSDFALLYTPTERKAFGLIESKHQVEEALTAANVPFTVNNTLRLVGDARTHSISLSSTKYIGAGYASIFATTPVEKLAGRTVALAEVVANGEQIIAALTKKHGGVAPEVTVQSLHEVDEEIATSDFALAPLLRKKWGTGAFTVGSDIWEVKEYERPSIEEVILAA</sequence>
<dbReference type="Gene3D" id="3.40.50.720">
    <property type="entry name" value="NAD(P)-binding Rossmann-like Domain"/>
    <property type="match status" value="1"/>
</dbReference>
<dbReference type="SUPFAM" id="SSF51735">
    <property type="entry name" value="NAD(P)-binding Rossmann-fold domains"/>
    <property type="match status" value="1"/>
</dbReference>
<dbReference type="OMA" id="FWEVEGY"/>
<evidence type="ECO:0000256" key="1">
    <source>
        <dbReference type="ARBA" id="ARBA00022857"/>
    </source>
</evidence>
<keyword evidence="2" id="KW-0560">Oxidoreductase</keyword>
<evidence type="ECO:0000313" key="5">
    <source>
        <dbReference type="Proteomes" id="UP000054350"/>
    </source>
</evidence>
<dbReference type="OrthoDB" id="5283654at2759"/>
<accession>A0A0L0SR09</accession>
<dbReference type="eggNOG" id="ENOG502SAIY">
    <property type="taxonomic scope" value="Eukaryota"/>
</dbReference>
<dbReference type="STRING" id="578462.A0A0L0SR09"/>
<dbReference type="Pfam" id="PF05368">
    <property type="entry name" value="NmrA"/>
    <property type="match status" value="1"/>
</dbReference>
<dbReference type="PANTHER" id="PTHR47706">
    <property type="entry name" value="NMRA-LIKE FAMILY PROTEIN"/>
    <property type="match status" value="1"/>
</dbReference>
<dbReference type="InterPro" id="IPR036291">
    <property type="entry name" value="NAD(P)-bd_dom_sf"/>
</dbReference>
<protein>
    <recommendedName>
        <fullName evidence="3">NmrA-like domain-containing protein</fullName>
    </recommendedName>
</protein>
<dbReference type="InterPro" id="IPR008030">
    <property type="entry name" value="NmrA-like"/>
</dbReference>
<dbReference type="InterPro" id="IPR051609">
    <property type="entry name" value="NmrA/Isoflavone_reductase-like"/>
</dbReference>
<reference evidence="5" key="2">
    <citation type="submission" date="2009-11" db="EMBL/GenBank/DDBJ databases">
        <title>The Genome Sequence of Allomyces macrogynus strain ATCC 38327.</title>
        <authorList>
            <consortium name="The Broad Institute Genome Sequencing Platform"/>
            <person name="Russ C."/>
            <person name="Cuomo C."/>
            <person name="Shea T."/>
            <person name="Young S.K."/>
            <person name="Zeng Q."/>
            <person name="Koehrsen M."/>
            <person name="Haas B."/>
            <person name="Borodovsky M."/>
            <person name="Guigo R."/>
            <person name="Alvarado L."/>
            <person name="Berlin A."/>
            <person name="Borenstein D."/>
            <person name="Chen Z."/>
            <person name="Engels R."/>
            <person name="Freedman E."/>
            <person name="Gellesch M."/>
            <person name="Goldberg J."/>
            <person name="Griggs A."/>
            <person name="Gujja S."/>
            <person name="Heiman D."/>
            <person name="Hepburn T."/>
            <person name="Howarth C."/>
            <person name="Jen D."/>
            <person name="Larson L."/>
            <person name="Lewis B."/>
            <person name="Mehta T."/>
            <person name="Park D."/>
            <person name="Pearson M."/>
            <person name="Roberts A."/>
            <person name="Saif S."/>
            <person name="Shenoy N."/>
            <person name="Sisk P."/>
            <person name="Stolte C."/>
            <person name="Sykes S."/>
            <person name="Walk T."/>
            <person name="White J."/>
            <person name="Yandava C."/>
            <person name="Burger G."/>
            <person name="Gray M.W."/>
            <person name="Holland P.W.H."/>
            <person name="King N."/>
            <person name="Lang F.B.F."/>
            <person name="Roger A.J."/>
            <person name="Ruiz-Trillo I."/>
            <person name="Lander E."/>
            <person name="Nusbaum C."/>
        </authorList>
    </citation>
    <scope>NUCLEOTIDE SEQUENCE [LARGE SCALE GENOMIC DNA]</scope>
    <source>
        <strain evidence="5">ATCC 38327</strain>
    </source>
</reference>
<name>A0A0L0SR09_ALLM3</name>
<keyword evidence="1" id="KW-0521">NADP</keyword>
<dbReference type="GO" id="GO:0016491">
    <property type="term" value="F:oxidoreductase activity"/>
    <property type="evidence" value="ECO:0007669"/>
    <property type="project" value="UniProtKB-KW"/>
</dbReference>
<keyword evidence="5" id="KW-1185">Reference proteome</keyword>
<feature type="domain" description="NmrA-like" evidence="3">
    <location>
        <begin position="4"/>
        <end position="136"/>
    </location>
</feature>